<dbReference type="PANTHER" id="PTHR45619">
    <property type="entry name" value="SERINE/THREONINE-PROTEIN PHOSPHATASE PP2A-RELATED"/>
    <property type="match status" value="1"/>
</dbReference>
<dbReference type="Gene3D" id="3.60.21.10">
    <property type="match status" value="1"/>
</dbReference>
<gene>
    <name evidence="8" type="ORF">RHS03_07245</name>
</gene>
<dbReference type="SUPFAM" id="SSF56300">
    <property type="entry name" value="Metallo-dependent phosphatases"/>
    <property type="match status" value="1"/>
</dbReference>
<dbReference type="InterPro" id="IPR006186">
    <property type="entry name" value="Ser/Thr-sp_prot-phosphatase"/>
</dbReference>
<dbReference type="PRINTS" id="PR00114">
    <property type="entry name" value="STPHPHTASE"/>
</dbReference>
<proteinExistence type="inferred from homology"/>
<evidence type="ECO:0000256" key="6">
    <source>
        <dbReference type="SAM" id="MobiDB-lite"/>
    </source>
</evidence>
<dbReference type="EMBL" id="JACYCD010000239">
    <property type="protein sequence ID" value="KAF8699126.1"/>
    <property type="molecule type" value="Genomic_DNA"/>
</dbReference>
<comment type="caution">
    <text evidence="8">The sequence shown here is derived from an EMBL/GenBank/DDBJ whole genome shotgun (WGS) entry which is preliminary data.</text>
</comment>
<comment type="similarity">
    <text evidence="5">Belongs to the PPP phosphatase family.</text>
</comment>
<dbReference type="Proteomes" id="UP000602905">
    <property type="component" value="Unassembled WGS sequence"/>
</dbReference>
<dbReference type="GO" id="GO:0046872">
    <property type="term" value="F:metal ion binding"/>
    <property type="evidence" value="ECO:0007669"/>
    <property type="project" value="UniProtKB-KW"/>
</dbReference>
<dbReference type="PROSITE" id="PS00125">
    <property type="entry name" value="SER_THR_PHOSPHATASE"/>
    <property type="match status" value="1"/>
</dbReference>
<evidence type="ECO:0000313" key="8">
    <source>
        <dbReference type="EMBL" id="KAF8699126.1"/>
    </source>
</evidence>
<dbReference type="Pfam" id="PF22998">
    <property type="entry name" value="GNAT_LYC1-like"/>
    <property type="match status" value="1"/>
</dbReference>
<evidence type="ECO:0000256" key="2">
    <source>
        <dbReference type="ARBA" id="ARBA00022801"/>
    </source>
</evidence>
<keyword evidence="2 5" id="KW-0378">Hydrolase</keyword>
<dbReference type="OrthoDB" id="2020070at2759"/>
<evidence type="ECO:0000256" key="3">
    <source>
        <dbReference type="ARBA" id="ARBA00023211"/>
    </source>
</evidence>
<feature type="domain" description="Serine/threonine specific protein phosphatases" evidence="7">
    <location>
        <begin position="82"/>
        <end position="87"/>
    </location>
</feature>
<dbReference type="InterPro" id="IPR004843">
    <property type="entry name" value="Calcineurin-like_PHP"/>
</dbReference>
<dbReference type="InterPro" id="IPR047129">
    <property type="entry name" value="PPA2-like"/>
</dbReference>
<feature type="region of interest" description="Disordered" evidence="6">
    <location>
        <begin position="374"/>
        <end position="397"/>
    </location>
</feature>
<evidence type="ECO:0000313" key="9">
    <source>
        <dbReference type="Proteomes" id="UP000602905"/>
    </source>
</evidence>
<organism evidence="8 9">
    <name type="scientific">Rhizoctonia solani</name>
    <dbReference type="NCBI Taxonomy" id="456999"/>
    <lineage>
        <taxon>Eukaryota</taxon>
        <taxon>Fungi</taxon>
        <taxon>Dikarya</taxon>
        <taxon>Basidiomycota</taxon>
        <taxon>Agaricomycotina</taxon>
        <taxon>Agaricomycetes</taxon>
        <taxon>Cantharellales</taxon>
        <taxon>Ceratobasidiaceae</taxon>
        <taxon>Rhizoctonia</taxon>
    </lineage>
</organism>
<keyword evidence="3" id="KW-0464">Manganese</keyword>
<sequence length="783" mass="88547">MDPQEVDGWIAQLGQCKQLSEPDVKRLCEKHDLSELFRIGGNSPDTNYLFMGDYVDRGYYSVETVTLLVTLKLRYRDRVTILRGNHESRQITQVYGFYDECLRKYGNANVWKYFTDLFDFLPLTALIDNQIFCLHGGLSPSIDTLDHVRGIDRVQEVPHEGPMCDLLWSDPDDRCGWGISPRGAGYTFGQDISEAFNHNNGLTLVARAHQLVMEGYNWSQDRNVVTIFSAPNYCYRCGNQAAIMEIDEKLSYTFLQFDPAPRAGEPLVSRRVPDYFLGWSLYHMVMHVVSEKDVWKVKVNVGIGDIAQRKDKTPTSSTVSLISHPQEPDFSAGLEQLLSKYGFTGAPTRAQVIDVPSDLPTKRKTRRWSTFFSRHKPSASGSEHYLNSNSNPGQEPTTTADVGGLMDSIEIEELFELSRLPLDKLELRRASRAQEIHSRKSTAVQWAKWYDMEGYLGRLEYLESLDHANDGRLVTWVLVPTNEPETLEILSTCQTYKRDILVIPAGETRSVQDVGYAIASVFTPIQHRGKGYAARMMSLLHFALARPEGVPSFPKEWGNPPGLVQEPGLVSVLYSGVGTYYSRCAPGDGSGWTIVGTRTIEWAVPSRTIELDSGVELLSMEEAVSTFVANAVDFKQHLESRGPSPVLRFAFKPTAGWCRYQMIRDQESPVYVVSRPQSWGARIRHGSETHYIVWTYRPSKDPNPKLIVINIHATSRTFPALIRAAIWVAGKEQHQLVEAWNLGVDLSSAIEETRGRVYERTGQLPALKWYGQEQEIDWVDNNK</sequence>
<feature type="non-terminal residue" evidence="8">
    <location>
        <position position="783"/>
    </location>
</feature>
<feature type="compositionally biased region" description="Polar residues" evidence="6">
    <location>
        <begin position="379"/>
        <end position="397"/>
    </location>
</feature>
<evidence type="ECO:0000256" key="1">
    <source>
        <dbReference type="ARBA" id="ARBA00022723"/>
    </source>
</evidence>
<dbReference type="InterPro" id="IPR029052">
    <property type="entry name" value="Metallo-depent_PP-like"/>
</dbReference>
<accession>A0A8H7HKU6</accession>
<dbReference type="CDD" id="cd07415">
    <property type="entry name" value="MPP_PP2A_PP4_PP6"/>
    <property type="match status" value="1"/>
</dbReference>
<keyword evidence="1" id="KW-0479">Metal-binding</keyword>
<dbReference type="InterPro" id="IPR055100">
    <property type="entry name" value="GNAT_LYC1-like"/>
</dbReference>
<name>A0A8H7HKU6_9AGAM</name>
<comment type="catalytic activity">
    <reaction evidence="4 5">
        <text>O-phospho-L-threonyl-[protein] + H2O = L-threonyl-[protein] + phosphate</text>
        <dbReference type="Rhea" id="RHEA:47004"/>
        <dbReference type="Rhea" id="RHEA-COMP:11060"/>
        <dbReference type="Rhea" id="RHEA-COMP:11605"/>
        <dbReference type="ChEBI" id="CHEBI:15377"/>
        <dbReference type="ChEBI" id="CHEBI:30013"/>
        <dbReference type="ChEBI" id="CHEBI:43474"/>
        <dbReference type="ChEBI" id="CHEBI:61977"/>
        <dbReference type="EC" id="3.1.3.16"/>
    </reaction>
</comment>
<evidence type="ECO:0000259" key="7">
    <source>
        <dbReference type="PROSITE" id="PS00125"/>
    </source>
</evidence>
<dbReference type="GO" id="GO:0004722">
    <property type="term" value="F:protein serine/threonine phosphatase activity"/>
    <property type="evidence" value="ECO:0007669"/>
    <property type="project" value="UniProtKB-EC"/>
</dbReference>
<dbReference type="SMART" id="SM00156">
    <property type="entry name" value="PP2Ac"/>
    <property type="match status" value="1"/>
</dbReference>
<dbReference type="Pfam" id="PF00149">
    <property type="entry name" value="Metallophos"/>
    <property type="match status" value="1"/>
</dbReference>
<dbReference type="AlphaFoldDB" id="A0A8H7HKU6"/>
<dbReference type="EC" id="3.1.3.16" evidence="5"/>
<evidence type="ECO:0000256" key="5">
    <source>
        <dbReference type="RuleBase" id="RU004273"/>
    </source>
</evidence>
<evidence type="ECO:0000256" key="4">
    <source>
        <dbReference type="ARBA" id="ARBA00048336"/>
    </source>
</evidence>
<protein>
    <recommendedName>
        <fullName evidence="5">Serine/threonine-protein phosphatase</fullName>
        <ecNumber evidence="5">3.1.3.16</ecNumber>
    </recommendedName>
</protein>
<reference evidence="8" key="1">
    <citation type="submission" date="2020-09" db="EMBL/GenBank/DDBJ databases">
        <title>Comparative genome analyses of four rice-infecting Rhizoctonia solani isolates reveal extensive enrichment of homogalacturonan modification genes.</title>
        <authorList>
            <person name="Lee D.-Y."/>
            <person name="Jeon J."/>
            <person name="Kim K.-T."/>
            <person name="Cheong K."/>
            <person name="Song H."/>
            <person name="Choi G."/>
            <person name="Ko J."/>
            <person name="Opiyo S.O."/>
            <person name="Zuo S."/>
            <person name="Madhav S."/>
            <person name="Lee Y.-H."/>
            <person name="Wang G.-L."/>
        </authorList>
    </citation>
    <scope>NUCLEOTIDE SEQUENCE</scope>
    <source>
        <strain evidence="8">AG1-IA WGL</strain>
    </source>
</reference>